<feature type="compositionally biased region" description="Basic residues" evidence="1">
    <location>
        <begin position="126"/>
        <end position="135"/>
    </location>
</feature>
<protein>
    <submittedName>
        <fullName evidence="2">Uncharacterized protein</fullName>
    </submittedName>
</protein>
<feature type="compositionally biased region" description="Basic and acidic residues" evidence="1">
    <location>
        <begin position="136"/>
        <end position="148"/>
    </location>
</feature>
<dbReference type="Proteomes" id="UP000297245">
    <property type="component" value="Unassembled WGS sequence"/>
</dbReference>
<dbReference type="AlphaFoldDB" id="A0A4S8MG79"/>
<sequence length="313" mass="35609">MLSTLVEDMLSTLVEDMLSTLVEDMLSTLASRASNYVPDCTRTSQGSTAALQSVTPGELLDLANGTHNGPSEEDFRLDLPSEGVWSSWNQAATDVFAAYILKQEGYKKDARISTRTLKNSYDKPPKTPHFKRKSTHSKDTGDRRNQRVRRTFERRMNVIDIFYDRYGHDMAGINDAKKYLTRDIMSGEESCDEGVLTTNLPWRSRELGDFLHHCSNLHLAVKYNKYSQYTNGAFPLRRIPSDKLDRREEAPHGLPTNFYDQAWLNDPRQPTRRVSLRTRPSVDLTLPAEVLSLAERFENVHTRTDIPKPAGAV</sequence>
<dbReference type="OrthoDB" id="3263746at2759"/>
<evidence type="ECO:0000313" key="2">
    <source>
        <dbReference type="EMBL" id="THV01673.1"/>
    </source>
</evidence>
<dbReference type="EMBL" id="ML179086">
    <property type="protein sequence ID" value="THV01673.1"/>
    <property type="molecule type" value="Genomic_DNA"/>
</dbReference>
<evidence type="ECO:0000313" key="3">
    <source>
        <dbReference type="Proteomes" id="UP000297245"/>
    </source>
</evidence>
<accession>A0A4S8MG79</accession>
<evidence type="ECO:0000256" key="1">
    <source>
        <dbReference type="SAM" id="MobiDB-lite"/>
    </source>
</evidence>
<gene>
    <name evidence="2" type="ORF">K435DRAFT_793143</name>
</gene>
<reference evidence="2 3" key="1">
    <citation type="journal article" date="2019" name="Nat. Ecol. Evol.">
        <title>Megaphylogeny resolves global patterns of mushroom evolution.</title>
        <authorList>
            <person name="Varga T."/>
            <person name="Krizsan K."/>
            <person name="Foldi C."/>
            <person name="Dima B."/>
            <person name="Sanchez-Garcia M."/>
            <person name="Sanchez-Ramirez S."/>
            <person name="Szollosi G.J."/>
            <person name="Szarkandi J.G."/>
            <person name="Papp V."/>
            <person name="Albert L."/>
            <person name="Andreopoulos W."/>
            <person name="Angelini C."/>
            <person name="Antonin V."/>
            <person name="Barry K.W."/>
            <person name="Bougher N.L."/>
            <person name="Buchanan P."/>
            <person name="Buyck B."/>
            <person name="Bense V."/>
            <person name="Catcheside P."/>
            <person name="Chovatia M."/>
            <person name="Cooper J."/>
            <person name="Damon W."/>
            <person name="Desjardin D."/>
            <person name="Finy P."/>
            <person name="Geml J."/>
            <person name="Haridas S."/>
            <person name="Hughes K."/>
            <person name="Justo A."/>
            <person name="Karasinski D."/>
            <person name="Kautmanova I."/>
            <person name="Kiss B."/>
            <person name="Kocsube S."/>
            <person name="Kotiranta H."/>
            <person name="LaButti K.M."/>
            <person name="Lechner B.E."/>
            <person name="Liimatainen K."/>
            <person name="Lipzen A."/>
            <person name="Lukacs Z."/>
            <person name="Mihaltcheva S."/>
            <person name="Morgado L.N."/>
            <person name="Niskanen T."/>
            <person name="Noordeloos M.E."/>
            <person name="Ohm R.A."/>
            <person name="Ortiz-Santana B."/>
            <person name="Ovrebo C."/>
            <person name="Racz N."/>
            <person name="Riley R."/>
            <person name="Savchenko A."/>
            <person name="Shiryaev A."/>
            <person name="Soop K."/>
            <person name="Spirin V."/>
            <person name="Szebenyi C."/>
            <person name="Tomsovsky M."/>
            <person name="Tulloss R.E."/>
            <person name="Uehling J."/>
            <person name="Grigoriev I.V."/>
            <person name="Vagvolgyi C."/>
            <person name="Papp T."/>
            <person name="Martin F.M."/>
            <person name="Miettinen O."/>
            <person name="Hibbett D.S."/>
            <person name="Nagy L.G."/>
        </authorList>
    </citation>
    <scope>NUCLEOTIDE SEQUENCE [LARGE SCALE GENOMIC DNA]</scope>
    <source>
        <strain evidence="2 3">CBS 962.96</strain>
    </source>
</reference>
<keyword evidence="3" id="KW-1185">Reference proteome</keyword>
<name>A0A4S8MG79_DENBC</name>
<proteinExistence type="predicted"/>
<feature type="region of interest" description="Disordered" evidence="1">
    <location>
        <begin position="116"/>
        <end position="148"/>
    </location>
</feature>
<organism evidence="2 3">
    <name type="scientific">Dendrothele bispora (strain CBS 962.96)</name>
    <dbReference type="NCBI Taxonomy" id="1314807"/>
    <lineage>
        <taxon>Eukaryota</taxon>
        <taxon>Fungi</taxon>
        <taxon>Dikarya</taxon>
        <taxon>Basidiomycota</taxon>
        <taxon>Agaricomycotina</taxon>
        <taxon>Agaricomycetes</taxon>
        <taxon>Agaricomycetidae</taxon>
        <taxon>Agaricales</taxon>
        <taxon>Agaricales incertae sedis</taxon>
        <taxon>Dendrothele</taxon>
    </lineage>
</organism>